<comment type="catalytic activity">
    <reaction evidence="12">
        <text>cytidine(967) in 16S rRNA + S-adenosyl-L-methionine = 5-methylcytidine(967) in 16S rRNA + S-adenosyl-L-homocysteine + H(+)</text>
        <dbReference type="Rhea" id="RHEA:42748"/>
        <dbReference type="Rhea" id="RHEA-COMP:10219"/>
        <dbReference type="Rhea" id="RHEA-COMP:10220"/>
        <dbReference type="ChEBI" id="CHEBI:15378"/>
        <dbReference type="ChEBI" id="CHEBI:57856"/>
        <dbReference type="ChEBI" id="CHEBI:59789"/>
        <dbReference type="ChEBI" id="CHEBI:74483"/>
        <dbReference type="ChEBI" id="CHEBI:82748"/>
        <dbReference type="EC" id="2.1.1.176"/>
    </reaction>
</comment>
<dbReference type="PROSITE" id="PS51686">
    <property type="entry name" value="SAM_MT_RSMB_NOP"/>
    <property type="match status" value="1"/>
</dbReference>
<dbReference type="InterPro" id="IPR023267">
    <property type="entry name" value="RCMT"/>
</dbReference>
<dbReference type="InterPro" id="IPR001678">
    <property type="entry name" value="MeTrfase_RsmB-F_NOP2_dom"/>
</dbReference>
<dbReference type="AlphaFoldDB" id="A0A0W8FSH7"/>
<keyword evidence="9" id="KW-0694">RNA-binding</keyword>
<dbReference type="GO" id="GO:0005737">
    <property type="term" value="C:cytoplasm"/>
    <property type="evidence" value="ECO:0007669"/>
    <property type="project" value="UniProtKB-SubCell"/>
</dbReference>
<comment type="subcellular location">
    <subcellularLocation>
        <location evidence="2">Cytoplasm</location>
    </subcellularLocation>
</comment>
<evidence type="ECO:0000256" key="12">
    <source>
        <dbReference type="ARBA" id="ARBA00047283"/>
    </source>
</evidence>
<dbReference type="InterPro" id="IPR049560">
    <property type="entry name" value="MeTrfase_RsmB-F_NOP2_cat"/>
</dbReference>
<dbReference type="Gene3D" id="1.10.940.10">
    <property type="entry name" value="NusB-like"/>
    <property type="match status" value="1"/>
</dbReference>
<dbReference type="InterPro" id="IPR054728">
    <property type="entry name" value="RsmB-like_ferredoxin"/>
</dbReference>
<keyword evidence="6 14" id="KW-0489">Methyltransferase</keyword>
<dbReference type="GO" id="GO:0006355">
    <property type="term" value="P:regulation of DNA-templated transcription"/>
    <property type="evidence" value="ECO:0007669"/>
    <property type="project" value="InterPro"/>
</dbReference>
<dbReference type="EC" id="2.1.1.176" evidence="3"/>
<dbReference type="Pfam" id="PF22458">
    <property type="entry name" value="RsmF-B_ferredox"/>
    <property type="match status" value="1"/>
</dbReference>
<evidence type="ECO:0000256" key="2">
    <source>
        <dbReference type="ARBA" id="ARBA00004496"/>
    </source>
</evidence>
<dbReference type="SUPFAM" id="SSF53335">
    <property type="entry name" value="S-adenosyl-L-methionine-dependent methyltransferases"/>
    <property type="match status" value="1"/>
</dbReference>
<dbReference type="NCBIfam" id="NF011494">
    <property type="entry name" value="PRK14902.1"/>
    <property type="match status" value="1"/>
</dbReference>
<evidence type="ECO:0000256" key="1">
    <source>
        <dbReference type="ARBA" id="ARBA00002724"/>
    </source>
</evidence>
<keyword evidence="4" id="KW-0963">Cytoplasm</keyword>
<evidence type="ECO:0000256" key="9">
    <source>
        <dbReference type="ARBA" id="ARBA00022884"/>
    </source>
</evidence>
<keyword evidence="5" id="KW-0698">rRNA processing</keyword>
<dbReference type="Gene3D" id="3.40.50.150">
    <property type="entry name" value="Vaccinia Virus protein VP39"/>
    <property type="match status" value="1"/>
</dbReference>
<evidence type="ECO:0000256" key="10">
    <source>
        <dbReference type="ARBA" id="ARBA00030399"/>
    </source>
</evidence>
<organism evidence="14">
    <name type="scientific">hydrocarbon metagenome</name>
    <dbReference type="NCBI Taxonomy" id="938273"/>
    <lineage>
        <taxon>unclassified sequences</taxon>
        <taxon>metagenomes</taxon>
        <taxon>ecological metagenomes</taxon>
    </lineage>
</organism>
<reference evidence="14" key="1">
    <citation type="journal article" date="2015" name="Proc. Natl. Acad. Sci. U.S.A.">
        <title>Networks of energetic and metabolic interactions define dynamics in microbial communities.</title>
        <authorList>
            <person name="Embree M."/>
            <person name="Liu J.K."/>
            <person name="Al-Bassam M.M."/>
            <person name="Zengler K."/>
        </authorList>
    </citation>
    <scope>NUCLEOTIDE SEQUENCE</scope>
</reference>
<evidence type="ECO:0000256" key="11">
    <source>
        <dbReference type="ARBA" id="ARBA00031088"/>
    </source>
</evidence>
<proteinExistence type="predicted"/>
<protein>
    <recommendedName>
        <fullName evidence="3">16S rRNA (cytosine(967)-C(5))-methyltransferase</fullName>
        <ecNumber evidence="3">2.1.1.176</ecNumber>
    </recommendedName>
    <alternativeName>
        <fullName evidence="10">16S rRNA m5C967 methyltransferase</fullName>
    </alternativeName>
    <alternativeName>
        <fullName evidence="11">rRNA (cytosine-C(5)-)-methyltransferase RsmB</fullName>
    </alternativeName>
</protein>
<evidence type="ECO:0000256" key="4">
    <source>
        <dbReference type="ARBA" id="ARBA00022490"/>
    </source>
</evidence>
<dbReference type="Gene3D" id="3.30.70.1170">
    <property type="entry name" value="Sun protein, domain 3"/>
    <property type="match status" value="1"/>
</dbReference>
<feature type="domain" description="SAM-dependent MTase RsmB/NOP-type" evidence="13">
    <location>
        <begin position="172"/>
        <end position="447"/>
    </location>
</feature>
<dbReference type="InterPro" id="IPR006027">
    <property type="entry name" value="NusB_RsmB_TIM44"/>
</dbReference>
<dbReference type="NCBIfam" id="TIGR00563">
    <property type="entry name" value="rsmB"/>
    <property type="match status" value="1"/>
</dbReference>
<dbReference type="EMBL" id="LNQE01000882">
    <property type="protein sequence ID" value="KUG23848.1"/>
    <property type="molecule type" value="Genomic_DNA"/>
</dbReference>
<dbReference type="GO" id="GO:0003723">
    <property type="term" value="F:RNA binding"/>
    <property type="evidence" value="ECO:0007669"/>
    <property type="project" value="UniProtKB-KW"/>
</dbReference>
<dbReference type="Pfam" id="PF01029">
    <property type="entry name" value="NusB"/>
    <property type="match status" value="1"/>
</dbReference>
<dbReference type="InterPro" id="IPR004573">
    <property type="entry name" value="rRNA_ssu_MeTfrase_B"/>
</dbReference>
<keyword evidence="7 14" id="KW-0808">Transferase</keyword>
<dbReference type="GO" id="GO:0008649">
    <property type="term" value="F:rRNA methyltransferase activity"/>
    <property type="evidence" value="ECO:0007669"/>
    <property type="project" value="InterPro"/>
</dbReference>
<dbReference type="PANTHER" id="PTHR22807">
    <property type="entry name" value="NOP2 YEAST -RELATED NOL1/NOP2/FMU SUN DOMAIN-CONTAINING"/>
    <property type="match status" value="1"/>
</dbReference>
<dbReference type="InterPro" id="IPR035926">
    <property type="entry name" value="NusB-like_sf"/>
</dbReference>
<evidence type="ECO:0000256" key="7">
    <source>
        <dbReference type="ARBA" id="ARBA00022679"/>
    </source>
</evidence>
<sequence>MKKSVRHLALDILNQVRKSHSFAGDLLDTCLDSNSLSGTPDGRLLTHLVYGVLRLQGHLDWILKKLYRGDFEKMDEGIKNVLRIGIFQLKFSDRLPDFAVVDEAVKIAKILKPDKSALVNAILRNYLRRGESISFPAPEKNPAEYIASFYSHPIWLVKKWIKLFGTEETILLCSANNELPPLTARVNTLKISRKDLMQEFTAAGFTPEATEYSPVGIILNVSASPLQKTDFFKSGFLRIQDEAAQLISYLIKPETNESILDACAGSGGKTTHLAAILKNKGEIVAIDRNQGKIAELKLEAERLGVTIIETQTGDLGVSLPNALKEKFDYVLVDAPCSGTGTLRRNPEIKWRVTEKDLRNFTAAQKVILKNAAAAVKKGGHLIYCTCSLLPEENENIVNDFLKHFPDFSLYCPIDLINRQLIDSSGFFHTYPHRHKMDGFFGAILKYHF</sequence>
<dbReference type="PANTHER" id="PTHR22807:SF53">
    <property type="entry name" value="RIBOSOMAL RNA SMALL SUBUNIT METHYLTRANSFERASE B-RELATED"/>
    <property type="match status" value="1"/>
</dbReference>
<dbReference type="FunFam" id="3.40.50.150:FF:000022">
    <property type="entry name" value="Ribosomal RNA small subunit methyltransferase B"/>
    <property type="match status" value="1"/>
</dbReference>
<evidence type="ECO:0000256" key="6">
    <source>
        <dbReference type="ARBA" id="ARBA00022603"/>
    </source>
</evidence>
<dbReference type="PRINTS" id="PR02008">
    <property type="entry name" value="RCMTFAMILY"/>
</dbReference>
<evidence type="ECO:0000256" key="8">
    <source>
        <dbReference type="ARBA" id="ARBA00022691"/>
    </source>
</evidence>
<dbReference type="Pfam" id="PF01189">
    <property type="entry name" value="Methyltr_RsmB-F"/>
    <property type="match status" value="1"/>
</dbReference>
<dbReference type="CDD" id="cd02440">
    <property type="entry name" value="AdoMet_MTases"/>
    <property type="match status" value="1"/>
</dbReference>
<comment type="caution">
    <text evidence="14">The sequence shown here is derived from an EMBL/GenBank/DDBJ whole genome shotgun (WGS) entry which is preliminary data.</text>
</comment>
<gene>
    <name evidence="14" type="ORF">ASZ90_006333</name>
</gene>
<evidence type="ECO:0000313" key="14">
    <source>
        <dbReference type="EMBL" id="KUG23848.1"/>
    </source>
</evidence>
<name>A0A0W8FSH7_9ZZZZ</name>
<accession>A0A0W8FSH7</accession>
<dbReference type="SUPFAM" id="SSF48013">
    <property type="entry name" value="NusB-like"/>
    <property type="match status" value="1"/>
</dbReference>
<evidence type="ECO:0000256" key="3">
    <source>
        <dbReference type="ARBA" id="ARBA00012140"/>
    </source>
</evidence>
<comment type="function">
    <text evidence="1">Specifically methylates the cytosine at position 967 (m5C967) of 16S rRNA.</text>
</comment>
<dbReference type="InterPro" id="IPR029063">
    <property type="entry name" value="SAM-dependent_MTases_sf"/>
</dbReference>
<evidence type="ECO:0000259" key="13">
    <source>
        <dbReference type="PROSITE" id="PS51686"/>
    </source>
</evidence>
<keyword evidence="8" id="KW-0949">S-adenosyl-L-methionine</keyword>
<evidence type="ECO:0000256" key="5">
    <source>
        <dbReference type="ARBA" id="ARBA00022552"/>
    </source>
</evidence>